<keyword evidence="6" id="KW-1185">Reference proteome</keyword>
<protein>
    <recommendedName>
        <fullName evidence="4">C2 domain-containing protein</fullName>
    </recommendedName>
</protein>
<feature type="transmembrane region" description="Helical" evidence="3">
    <location>
        <begin position="529"/>
        <end position="548"/>
    </location>
</feature>
<feature type="transmembrane region" description="Helical" evidence="3">
    <location>
        <begin position="57"/>
        <end position="75"/>
    </location>
</feature>
<gene>
    <name evidence="5" type="ORF">TeGR_g8917</name>
</gene>
<evidence type="ECO:0000259" key="4">
    <source>
        <dbReference type="PROSITE" id="PS50004"/>
    </source>
</evidence>
<dbReference type="SUPFAM" id="SSF49562">
    <property type="entry name" value="C2 domain (Calcium/lipid-binding domain, CaLB)"/>
    <property type="match status" value="1"/>
</dbReference>
<dbReference type="CDD" id="cd00030">
    <property type="entry name" value="C2"/>
    <property type="match status" value="1"/>
</dbReference>
<keyword evidence="3" id="KW-0472">Membrane</keyword>
<dbReference type="Proteomes" id="UP001165060">
    <property type="component" value="Unassembled WGS sequence"/>
</dbReference>
<dbReference type="SMART" id="SM00239">
    <property type="entry name" value="C2"/>
    <property type="match status" value="1"/>
</dbReference>
<feature type="transmembrane region" description="Helical" evidence="3">
    <location>
        <begin position="322"/>
        <end position="343"/>
    </location>
</feature>
<feature type="transmembrane region" description="Helical" evidence="3">
    <location>
        <begin position="674"/>
        <end position="693"/>
    </location>
</feature>
<keyword evidence="3" id="KW-0812">Transmembrane</keyword>
<keyword evidence="2" id="KW-0106">Calcium</keyword>
<evidence type="ECO:0000313" key="6">
    <source>
        <dbReference type="Proteomes" id="UP001165060"/>
    </source>
</evidence>
<accession>A0ABQ6MSH2</accession>
<evidence type="ECO:0000313" key="5">
    <source>
        <dbReference type="EMBL" id="GMI31443.1"/>
    </source>
</evidence>
<keyword evidence="1" id="KW-0479">Metal-binding</keyword>
<evidence type="ECO:0000256" key="2">
    <source>
        <dbReference type="ARBA" id="ARBA00022837"/>
    </source>
</evidence>
<reference evidence="5 6" key="1">
    <citation type="journal article" date="2023" name="Commun. Biol.">
        <title>Genome analysis of Parmales, the sister group of diatoms, reveals the evolutionary specialization of diatoms from phago-mixotrophs to photoautotrophs.</title>
        <authorList>
            <person name="Ban H."/>
            <person name="Sato S."/>
            <person name="Yoshikawa S."/>
            <person name="Yamada K."/>
            <person name="Nakamura Y."/>
            <person name="Ichinomiya M."/>
            <person name="Sato N."/>
            <person name="Blanc-Mathieu R."/>
            <person name="Endo H."/>
            <person name="Kuwata A."/>
            <person name="Ogata H."/>
        </authorList>
    </citation>
    <scope>NUCLEOTIDE SEQUENCE [LARGE SCALE GENOMIC DNA]</scope>
</reference>
<proteinExistence type="predicted"/>
<feature type="transmembrane region" description="Helical" evidence="3">
    <location>
        <begin position="1183"/>
        <end position="1209"/>
    </location>
</feature>
<evidence type="ECO:0000256" key="3">
    <source>
        <dbReference type="SAM" id="Phobius"/>
    </source>
</evidence>
<dbReference type="InterPro" id="IPR035892">
    <property type="entry name" value="C2_domain_sf"/>
</dbReference>
<name>A0ABQ6MSH2_9STRA</name>
<evidence type="ECO:0000256" key="1">
    <source>
        <dbReference type="ARBA" id="ARBA00022723"/>
    </source>
</evidence>
<feature type="transmembrane region" description="Helical" evidence="3">
    <location>
        <begin position="1276"/>
        <end position="1295"/>
    </location>
</feature>
<keyword evidence="3" id="KW-1133">Transmembrane helix</keyword>
<feature type="domain" description="C2" evidence="4">
    <location>
        <begin position="995"/>
        <end position="1115"/>
    </location>
</feature>
<organism evidence="5 6">
    <name type="scientific">Tetraparma gracilis</name>
    <dbReference type="NCBI Taxonomy" id="2962635"/>
    <lineage>
        <taxon>Eukaryota</taxon>
        <taxon>Sar</taxon>
        <taxon>Stramenopiles</taxon>
        <taxon>Ochrophyta</taxon>
        <taxon>Bolidophyceae</taxon>
        <taxon>Parmales</taxon>
        <taxon>Triparmaceae</taxon>
        <taxon>Tetraparma</taxon>
    </lineage>
</organism>
<dbReference type="Gene3D" id="2.60.40.150">
    <property type="entry name" value="C2 domain"/>
    <property type="match status" value="1"/>
</dbReference>
<dbReference type="EMBL" id="BRYB01003148">
    <property type="protein sequence ID" value="GMI31443.1"/>
    <property type="molecule type" value="Genomic_DNA"/>
</dbReference>
<comment type="caution">
    <text evidence="5">The sequence shown here is derived from an EMBL/GenBank/DDBJ whole genome shotgun (WGS) entry which is preliminary data.</text>
</comment>
<dbReference type="Pfam" id="PF00168">
    <property type="entry name" value="C2"/>
    <property type="match status" value="2"/>
</dbReference>
<dbReference type="InterPro" id="IPR000008">
    <property type="entry name" value="C2_dom"/>
</dbReference>
<feature type="transmembrane region" description="Helical" evidence="3">
    <location>
        <begin position="977"/>
        <end position="1002"/>
    </location>
</feature>
<sequence length="1433" mass="158802">MKANASAAPAVSTTTSLPASHFNIARESVATNHETITARPDSLSFVTKQKVNYQRTVAFACTHIFPLLLILAMVFSNSMMQSGLHLIVKDFQSACSAASLHVDWLGDVSVGVGSSVNSTKVIIERMDELEDQVFGRFKSLAFEYKNCVDTSPAGRTATEQIEYLSTVRSKTVEFRAFVSDMFQYPIDFLEVFQVGCLQLPAVLRNAPFFDTPNKLCVGTDSVQTRLTTMIKKAELIADETIAQIDPVVEAFEESATPPPDELCVDLNLSLDADVFDYDSDKLKESLFDFLVKIDEAARYLNVLTASFSTTKGVNEVFLEMDVFQLTLAIFVISTILDISIIFLPKPTNTKVNIGKRKIVVNLVEAAKLVAKDMNGRSDPYCVNFDHPKEDVSGVVKVLCHLEDPWLKGQYSEQACEVIQAVLDFLTSSVLRRTLHMLAIVFNIAIVALCVALVVVSSITIVFPHYYMCFSLQSIVDTVFVLFSRLLVDAADLINELIDSKTISTTLELDAPNFNCDIFTTDGFSEATHFFLTGSLVALIVQFNVFALLSHKYGSPGSVLKKKKKAGESKADVADKAKSSDHQEVVKLAEDESRRQNPDLELTRAKSFLHDAEHDSKKVTTVGQILKAIDCACKLICFPCRVVSIACIYVCKLLKAVVKYTWRAVRKVLKYSRLALYKAVWFVACCPCIFARWLKSVSESCHKCIDPYYSTHDHEQLVRHPTFYFIVRWLLQHSESLFTFLLLIVGNGMVVHGMGRAIEDFGAAFESGTPYIGWVGNITLDLRNSTEFLKEYVEEVTDLDDEILAVSQGLFNATDEQCLEMSNFYDEMHGVLENVAAFCFAKTAQPLEVIGTIVEACHEFEETIDPVLFTSAYMSVPNQLCDGADYVLQKLKWTTGVIENNTGVALTMLEQGDTCEQVSDFLRESPIRDYFEKAEDALDFATKEVLDIIDQMQVYLNLVSVSASSTGNAVEVSADLDFFYYLSILFVACQLVSGVVLFGPAISQEAKPQGKPRATIKLVSGTGLAAKDIGKDGKPNSSDPYVIVSSGRHILKTKFRQKTTEPVFNTVFNWSIDDDDETVAVRVFDYDFMASDDFMGEVVFNIDELQYLEDAEEKDYELQRSPLYPGEFVKGTIKLLIYKREAFRWCTCCGKACVSNATEEQVDLCIRGCTSKVFRTLQKSTFHWFGFLLNITLLGFYIGFFVASLLLIVLPWQAFCDAGQDGLGQVFKLVEMIVDKGTVLANELLQVGTISTTLGLLEPRFACKFLGDEDHFRGNKVLLVGLFLCVLGQYHIFGIISHKYKLGANLGYDKNKKVRSRLRGDTAELSEDIVVGSGGEVTVMGGEAGVEGGTEGGGATNPMLAATESEGGEVEMRGTISSHASKDRALATQQTRNLERKTSVVAETDASERVSTAKAHRILRTFSVGSEIASEERK</sequence>
<dbReference type="PROSITE" id="PS50004">
    <property type="entry name" value="C2"/>
    <property type="match status" value="1"/>
</dbReference>
<dbReference type="PANTHER" id="PTHR45911">
    <property type="entry name" value="C2 DOMAIN-CONTAINING PROTEIN"/>
    <property type="match status" value="1"/>
</dbReference>
<feature type="transmembrane region" description="Helical" evidence="3">
    <location>
        <begin position="437"/>
        <end position="462"/>
    </location>
</feature>